<dbReference type="GO" id="GO:0008690">
    <property type="term" value="F:3-deoxy-manno-octulosonate cytidylyltransferase activity"/>
    <property type="evidence" value="ECO:0007669"/>
    <property type="project" value="UniProtKB-UniRule"/>
</dbReference>
<dbReference type="PANTHER" id="PTHR42866:SF2">
    <property type="entry name" value="3-DEOXY-MANNO-OCTULOSONATE CYTIDYLYLTRANSFERASE, MITOCHONDRIAL"/>
    <property type="match status" value="1"/>
</dbReference>
<dbReference type="GO" id="GO:0009103">
    <property type="term" value="P:lipopolysaccharide biosynthetic process"/>
    <property type="evidence" value="ECO:0007669"/>
    <property type="project" value="UniProtKB-UniRule"/>
</dbReference>
<dbReference type="NCBIfam" id="NF003952">
    <property type="entry name" value="PRK05450.1-5"/>
    <property type="match status" value="1"/>
</dbReference>
<dbReference type="NCBIfam" id="TIGR00466">
    <property type="entry name" value="kdsB"/>
    <property type="match status" value="1"/>
</dbReference>
<dbReference type="EC" id="2.7.7.38" evidence="5"/>
<dbReference type="GO" id="GO:0005829">
    <property type="term" value="C:cytosol"/>
    <property type="evidence" value="ECO:0007669"/>
    <property type="project" value="TreeGrafter"/>
</dbReference>
<dbReference type="RefSeq" id="WP_138239242.1">
    <property type="nucleotide sequence ID" value="NZ_VBRY01000006.1"/>
</dbReference>
<dbReference type="SUPFAM" id="SSF53448">
    <property type="entry name" value="Nucleotide-diphospho-sugar transferases"/>
    <property type="match status" value="1"/>
</dbReference>
<keyword evidence="3 5" id="KW-0548">Nucleotidyltransferase</keyword>
<evidence type="ECO:0000256" key="4">
    <source>
        <dbReference type="ARBA" id="ARBA00022985"/>
    </source>
</evidence>
<dbReference type="HAMAP" id="MF_00057">
    <property type="entry name" value="KdsB"/>
    <property type="match status" value="1"/>
</dbReference>
<dbReference type="NCBIfam" id="NF003950">
    <property type="entry name" value="PRK05450.1-3"/>
    <property type="match status" value="1"/>
</dbReference>
<evidence type="ECO:0000256" key="5">
    <source>
        <dbReference type="HAMAP-Rule" id="MF_00057"/>
    </source>
</evidence>
<dbReference type="Proteomes" id="UP000306585">
    <property type="component" value="Unassembled WGS sequence"/>
</dbReference>
<protein>
    <recommendedName>
        <fullName evidence="5">3-deoxy-manno-octulosonate cytidylyltransferase</fullName>
        <ecNumber evidence="5">2.7.7.38</ecNumber>
    </recommendedName>
    <alternativeName>
        <fullName evidence="5">CMP-2-keto-3-deoxyoctulosonic acid synthase</fullName>
        <shortName evidence="5">CKS</shortName>
        <shortName evidence="5">CMP-KDO synthase</shortName>
    </alternativeName>
</protein>
<keyword evidence="4 5" id="KW-0448">Lipopolysaccharide biosynthesis</keyword>
<comment type="subcellular location">
    <subcellularLocation>
        <location evidence="5">Cytoplasm</location>
    </subcellularLocation>
    <subcellularLocation>
        <location evidence="1">Membrane</location>
    </subcellularLocation>
</comment>
<dbReference type="Pfam" id="PF02348">
    <property type="entry name" value="CTP_transf_3"/>
    <property type="match status" value="1"/>
</dbReference>
<dbReference type="InterPro" id="IPR029044">
    <property type="entry name" value="Nucleotide-diphossugar_trans"/>
</dbReference>
<dbReference type="PANTHER" id="PTHR42866">
    <property type="entry name" value="3-DEOXY-MANNO-OCTULOSONATE CYTIDYLYLTRANSFERASE"/>
    <property type="match status" value="1"/>
</dbReference>
<dbReference type="UniPathway" id="UPA00358">
    <property type="reaction ID" value="UER00476"/>
</dbReference>
<comment type="catalytic activity">
    <reaction evidence="5">
        <text>3-deoxy-alpha-D-manno-oct-2-ulosonate + CTP = CMP-3-deoxy-beta-D-manno-octulosonate + diphosphate</text>
        <dbReference type="Rhea" id="RHEA:23448"/>
        <dbReference type="ChEBI" id="CHEBI:33019"/>
        <dbReference type="ChEBI" id="CHEBI:37563"/>
        <dbReference type="ChEBI" id="CHEBI:85986"/>
        <dbReference type="ChEBI" id="CHEBI:85987"/>
        <dbReference type="EC" id="2.7.7.38"/>
    </reaction>
</comment>
<evidence type="ECO:0000313" key="6">
    <source>
        <dbReference type="EMBL" id="TLS67326.1"/>
    </source>
</evidence>
<name>A0A5R9GLL0_9PROT</name>
<evidence type="ECO:0000256" key="3">
    <source>
        <dbReference type="ARBA" id="ARBA00022695"/>
    </source>
</evidence>
<reference evidence="6 7" key="1">
    <citation type="journal article" date="2019" name="Appl. Environ. Microbiol.">
        <title>Environmental Evidence and Genomic Insight of Iron-oxidizing Bacteria Preference Towards More Corrosion Resistant Stainless Steel at Higher Salinities.</title>
        <authorList>
            <person name="Garrison C.E."/>
            <person name="Price K.A."/>
            <person name="Field E.K."/>
        </authorList>
    </citation>
    <scope>NUCLEOTIDE SEQUENCE [LARGE SCALE GENOMIC DNA]</scope>
    <source>
        <strain evidence="6 7">P3</strain>
    </source>
</reference>
<comment type="function">
    <text evidence="5">Activates KDO (a required 8-carbon sugar) for incorporation into bacterial lipopolysaccharide in Gram-negative bacteria.</text>
</comment>
<keyword evidence="7" id="KW-1185">Reference proteome</keyword>
<dbReference type="EMBL" id="VBRY01000006">
    <property type="protein sequence ID" value="TLS67326.1"/>
    <property type="molecule type" value="Genomic_DNA"/>
</dbReference>
<dbReference type="InterPro" id="IPR004528">
    <property type="entry name" value="KdsB"/>
</dbReference>
<dbReference type="FunFam" id="3.90.550.10:FF:000011">
    <property type="entry name" value="3-deoxy-manno-octulosonate cytidylyltransferase"/>
    <property type="match status" value="1"/>
</dbReference>
<comment type="similarity">
    <text evidence="5">Belongs to the KdsB family.</text>
</comment>
<comment type="pathway">
    <text evidence="5">Nucleotide-sugar biosynthesis; CMP-3-deoxy-D-manno-octulosonate biosynthesis; CMP-3-deoxy-D-manno-octulosonate from 3-deoxy-D-manno-octulosonate and CTP: step 1/1.</text>
</comment>
<evidence type="ECO:0000256" key="1">
    <source>
        <dbReference type="ARBA" id="ARBA00004370"/>
    </source>
</evidence>
<dbReference type="CDD" id="cd02517">
    <property type="entry name" value="CMP-KDO-Synthetase"/>
    <property type="match status" value="1"/>
</dbReference>
<dbReference type="GO" id="GO:0033468">
    <property type="term" value="P:CMP-keto-3-deoxy-D-manno-octulosonic acid biosynthetic process"/>
    <property type="evidence" value="ECO:0007669"/>
    <property type="project" value="UniProtKB-UniRule"/>
</dbReference>
<dbReference type="InterPro" id="IPR003329">
    <property type="entry name" value="Cytidylyl_trans"/>
</dbReference>
<keyword evidence="5" id="KW-0963">Cytoplasm</keyword>
<organism evidence="6 7">
    <name type="scientific">Mariprofundus erugo</name>
    <dbReference type="NCBI Taxonomy" id="2528639"/>
    <lineage>
        <taxon>Bacteria</taxon>
        <taxon>Pseudomonadati</taxon>
        <taxon>Pseudomonadota</taxon>
        <taxon>Candidatius Mariprofundia</taxon>
        <taxon>Mariprofundales</taxon>
        <taxon>Mariprofundaceae</taxon>
        <taxon>Mariprofundus</taxon>
    </lineage>
</organism>
<sequence length="240" mass="25946">MKIAIGIPARMGSTRFPGKPLALLAGRPMIEHVIEKAQASELGPVFVATDDARIADIARHCGAIACMTRADHPNGSNRLAEAVRDMECDIVINVQGDEPLIDPAAIRAVVTPFTSDPFLPMATLAHPLRNPDDLYDANVVKLVANGKGRAMYFSRAAIPFPRSGEANALQHVGLYAYRKEFLLIYPALTPCESEQSEQLEQLRVLHHGYDIAVTVGDFHCIGVDTPADLARAELLLAGNS</sequence>
<dbReference type="NCBIfam" id="NF009905">
    <property type="entry name" value="PRK13368.1"/>
    <property type="match status" value="1"/>
</dbReference>
<evidence type="ECO:0000256" key="2">
    <source>
        <dbReference type="ARBA" id="ARBA00022679"/>
    </source>
</evidence>
<dbReference type="AlphaFoldDB" id="A0A5R9GLL0"/>
<proteinExistence type="inferred from homology"/>
<gene>
    <name evidence="5 6" type="primary">kdsB</name>
    <name evidence="6" type="ORF">FEF65_07820</name>
</gene>
<dbReference type="GO" id="GO:0016020">
    <property type="term" value="C:membrane"/>
    <property type="evidence" value="ECO:0007669"/>
    <property type="project" value="UniProtKB-SubCell"/>
</dbReference>
<evidence type="ECO:0000313" key="7">
    <source>
        <dbReference type="Proteomes" id="UP000306585"/>
    </source>
</evidence>
<accession>A0A5R9GLL0</accession>
<keyword evidence="2 5" id="KW-0808">Transferase</keyword>
<comment type="caution">
    <text evidence="6">The sequence shown here is derived from an EMBL/GenBank/DDBJ whole genome shotgun (WGS) entry which is preliminary data.</text>
</comment>
<dbReference type="Gene3D" id="3.90.550.10">
    <property type="entry name" value="Spore Coat Polysaccharide Biosynthesis Protein SpsA, Chain A"/>
    <property type="match status" value="1"/>
</dbReference>